<evidence type="ECO:0000256" key="2">
    <source>
        <dbReference type="SAM" id="MobiDB-lite"/>
    </source>
</evidence>
<feature type="region of interest" description="Disordered" evidence="2">
    <location>
        <begin position="386"/>
        <end position="406"/>
    </location>
</feature>
<proteinExistence type="predicted"/>
<evidence type="ECO:0000256" key="1">
    <source>
        <dbReference type="SAM" id="Coils"/>
    </source>
</evidence>
<organism evidence="3 4">
    <name type="scientific">Candidatus Marsarchaeota G2 archaeon OSP_D</name>
    <dbReference type="NCBI Taxonomy" id="1978157"/>
    <lineage>
        <taxon>Archaea</taxon>
        <taxon>Candidatus Marsarchaeota</taxon>
        <taxon>Candidatus Marsarchaeota group 2</taxon>
    </lineage>
</organism>
<protein>
    <submittedName>
        <fullName evidence="3">Uncharacterized protein</fullName>
    </submittedName>
</protein>
<dbReference type="AlphaFoldDB" id="A0A2R6ATV4"/>
<dbReference type="EMBL" id="NEXE01000085">
    <property type="protein sequence ID" value="PSN89811.1"/>
    <property type="molecule type" value="Genomic_DNA"/>
</dbReference>
<evidence type="ECO:0000313" key="3">
    <source>
        <dbReference type="EMBL" id="PSN89811.1"/>
    </source>
</evidence>
<sequence>MSESDSSEKVFAPFDVYLVNPHVPTSGRLAARIDLTGFSEEAVSEAVNEISRKLAEIDRKYAVGNASGRSKRVAVFYARVEGEGGRQERRVMMQFTPYPSALINSVDRLRSVVYDELKLHSFGLRNGGAGGVDGEAVTDRLVTKTGVVRVVEKVARLNEEKVKKIREAIRRFEQLDDFAELAEIVKRTTGAELPRLGGKADSAVFPDIEVSFSKPGVFFSEFESLLEEGARESIRRASEKVERAEEDARREAEEFRRRALEEARRAAEEERARIVEEVKRQTRERLQGLLEAVKKAADAKGMKYQSVVERLRDVAGYAKDLGFRDVESSANTAAKAVELAAALDGEGIAQLAKNLGIVAVGDVRTDLKNIAIRLLDEPARAAEEKAAVTDASVAEPGGEKRVSVGGEAKDAGLDSLVDQIVRGVSF</sequence>
<reference evidence="3 4" key="1">
    <citation type="submission" date="2017-04" db="EMBL/GenBank/DDBJ databases">
        <title>Novel microbial lineages endemic to geothermal iron-oxide mats fill important gaps in the evolutionary history of Archaea.</title>
        <authorList>
            <person name="Jay Z.J."/>
            <person name="Beam J.P."/>
            <person name="Dlakic M."/>
            <person name="Rusch D.B."/>
            <person name="Kozubal M.A."/>
            <person name="Inskeep W.P."/>
        </authorList>
    </citation>
    <scope>NUCLEOTIDE SEQUENCE [LARGE SCALE GENOMIC DNA]</scope>
    <source>
        <strain evidence="3">OSP_D</strain>
    </source>
</reference>
<dbReference type="Proteomes" id="UP000240322">
    <property type="component" value="Unassembled WGS sequence"/>
</dbReference>
<evidence type="ECO:0000313" key="4">
    <source>
        <dbReference type="Proteomes" id="UP000240322"/>
    </source>
</evidence>
<name>A0A2R6ATV4_9ARCH</name>
<feature type="compositionally biased region" description="Basic and acidic residues" evidence="2">
    <location>
        <begin position="397"/>
        <end position="406"/>
    </location>
</feature>
<accession>A0A2R6ATV4</accession>
<comment type="caution">
    <text evidence="3">The sequence shown here is derived from an EMBL/GenBank/DDBJ whole genome shotgun (WGS) entry which is preliminary data.</text>
</comment>
<keyword evidence="1" id="KW-0175">Coiled coil</keyword>
<feature type="coiled-coil region" evidence="1">
    <location>
        <begin position="227"/>
        <end position="299"/>
    </location>
</feature>
<gene>
    <name evidence="3" type="ORF">B9Q03_08095</name>
</gene>